<dbReference type="InterPro" id="IPR036236">
    <property type="entry name" value="Znf_C2H2_sf"/>
</dbReference>
<keyword evidence="6" id="KW-0805">Transcription regulation</keyword>
<feature type="region of interest" description="Disordered" evidence="10">
    <location>
        <begin position="379"/>
        <end position="411"/>
    </location>
</feature>
<name>A0A0K2U4P3_LEPSM</name>
<sequence>MLQIHDEEDLVSGGNTEYPTLDHTYQEDQRPGSSLSGGGVDSPSSSTGNSLLKSPYPCPECDKTFPSPGKLRQHSYSHSGETPFECLEEACDKKFTSRFKLKRHVLIHSQDKQFHCEVCNRPFRRKDHLKNHEKVHSACKTVYTCSHQGCTRNYNSYTSYRKHQAMHSAELGALDCKICHKELVNREALMNHLKVHYGSRSAKSSEEKKFPCDQCERRFFTRKDLKRHSVVHTGDREFPCHHCTQRFGRKDHMVRHAKKSHPLEFQNVSVPQAAVGAAGSVTHPFTTSKIPHTPPSSSTLTTVKTEAPILIKQEPLERGESLIQPTPFIEPISLSSIKTEPPLTFGPENVVSSFTSTPTVDVSGVELYSKLIVPPPSNTILSATPEIPKKSPKKSSPRYSPPTGSNIGYSPVPSPGLAHILYNDSSSEQDLDSFISQLVNDSGSDLPLLRPTNDLSPKVKLEEPSSSSSVSISSKKVPDTSIPNPANRYLRLRNQSSDSVTHTKNPVLPSVYADNALIVPEPSKTKYPSSFQIDSEDSLSDLRALLPDQVFNQL</sequence>
<dbReference type="PANTHER" id="PTHR24399">
    <property type="entry name" value="ZINC FINGER AND BTB DOMAIN-CONTAINING"/>
    <property type="match status" value="1"/>
</dbReference>
<evidence type="ECO:0000256" key="7">
    <source>
        <dbReference type="ARBA" id="ARBA00023163"/>
    </source>
</evidence>
<dbReference type="EMBL" id="HACA01015640">
    <property type="protein sequence ID" value="CDW33001.1"/>
    <property type="molecule type" value="Transcribed_RNA"/>
</dbReference>
<keyword evidence="2" id="KW-0479">Metal-binding</keyword>
<feature type="region of interest" description="Disordered" evidence="10">
    <location>
        <begin position="1"/>
        <end position="53"/>
    </location>
</feature>
<dbReference type="FunFam" id="3.30.160.60:FF:000065">
    <property type="entry name" value="B-cell CLL/lymphoma 6, member B"/>
    <property type="match status" value="1"/>
</dbReference>
<evidence type="ECO:0000256" key="2">
    <source>
        <dbReference type="ARBA" id="ARBA00022723"/>
    </source>
</evidence>
<evidence type="ECO:0000256" key="8">
    <source>
        <dbReference type="ARBA" id="ARBA00023242"/>
    </source>
</evidence>
<keyword evidence="7" id="KW-0804">Transcription</keyword>
<dbReference type="SUPFAM" id="SSF57667">
    <property type="entry name" value="beta-beta-alpha zinc fingers"/>
    <property type="match status" value="3"/>
</dbReference>
<protein>
    <recommendedName>
        <fullName evidence="11">C2H2-type domain-containing protein</fullName>
    </recommendedName>
</protein>
<comment type="subcellular location">
    <subcellularLocation>
        <location evidence="1">Nucleus</location>
    </subcellularLocation>
</comment>
<dbReference type="AlphaFoldDB" id="A0A0K2U4P3"/>
<keyword evidence="8" id="KW-0539">Nucleus</keyword>
<dbReference type="GO" id="GO:0008270">
    <property type="term" value="F:zinc ion binding"/>
    <property type="evidence" value="ECO:0007669"/>
    <property type="project" value="UniProtKB-KW"/>
</dbReference>
<dbReference type="GO" id="GO:0001817">
    <property type="term" value="P:regulation of cytokine production"/>
    <property type="evidence" value="ECO:0007669"/>
    <property type="project" value="TreeGrafter"/>
</dbReference>
<evidence type="ECO:0000256" key="6">
    <source>
        <dbReference type="ARBA" id="ARBA00023015"/>
    </source>
</evidence>
<dbReference type="PROSITE" id="PS00028">
    <property type="entry name" value="ZINC_FINGER_C2H2_1"/>
    <property type="match status" value="7"/>
</dbReference>
<organism evidence="12">
    <name type="scientific">Lepeophtheirus salmonis</name>
    <name type="common">Salmon louse</name>
    <name type="synonym">Caligus salmonis</name>
    <dbReference type="NCBI Taxonomy" id="72036"/>
    <lineage>
        <taxon>Eukaryota</taxon>
        <taxon>Metazoa</taxon>
        <taxon>Ecdysozoa</taxon>
        <taxon>Arthropoda</taxon>
        <taxon>Crustacea</taxon>
        <taxon>Multicrustacea</taxon>
        <taxon>Hexanauplia</taxon>
        <taxon>Copepoda</taxon>
        <taxon>Siphonostomatoida</taxon>
        <taxon>Caligidae</taxon>
        <taxon>Lepeophtheirus</taxon>
    </lineage>
</organism>
<feature type="domain" description="C2H2-type" evidence="11">
    <location>
        <begin position="174"/>
        <end position="201"/>
    </location>
</feature>
<evidence type="ECO:0000259" key="11">
    <source>
        <dbReference type="PROSITE" id="PS50157"/>
    </source>
</evidence>
<dbReference type="GO" id="GO:0000978">
    <property type="term" value="F:RNA polymerase II cis-regulatory region sequence-specific DNA binding"/>
    <property type="evidence" value="ECO:0007669"/>
    <property type="project" value="TreeGrafter"/>
</dbReference>
<dbReference type="SMART" id="SM00355">
    <property type="entry name" value="ZnF_C2H2"/>
    <property type="match status" value="7"/>
</dbReference>
<dbReference type="Pfam" id="PF13894">
    <property type="entry name" value="zf-C2H2_4"/>
    <property type="match status" value="1"/>
</dbReference>
<evidence type="ECO:0000313" key="12">
    <source>
        <dbReference type="EMBL" id="CDW33000.1"/>
    </source>
</evidence>
<feature type="compositionally biased region" description="Polar residues" evidence="10">
    <location>
        <begin position="42"/>
        <end position="52"/>
    </location>
</feature>
<proteinExistence type="predicted"/>
<feature type="domain" description="C2H2-type" evidence="11">
    <location>
        <begin position="114"/>
        <end position="141"/>
    </location>
</feature>
<feature type="domain" description="C2H2-type" evidence="11">
    <location>
        <begin position="84"/>
        <end position="113"/>
    </location>
</feature>
<dbReference type="Gene3D" id="3.30.160.60">
    <property type="entry name" value="Classic Zinc Finger"/>
    <property type="match status" value="6"/>
</dbReference>
<dbReference type="EMBL" id="HACA01015639">
    <property type="protein sequence ID" value="CDW33000.1"/>
    <property type="molecule type" value="Transcribed_RNA"/>
</dbReference>
<dbReference type="PANTHER" id="PTHR24399:SF31">
    <property type="entry name" value="ZINC FINGER PROTEIN PLAGL1"/>
    <property type="match status" value="1"/>
</dbReference>
<dbReference type="GO" id="GO:0001228">
    <property type="term" value="F:DNA-binding transcription activator activity, RNA polymerase II-specific"/>
    <property type="evidence" value="ECO:0007669"/>
    <property type="project" value="TreeGrafter"/>
</dbReference>
<evidence type="ECO:0000256" key="1">
    <source>
        <dbReference type="ARBA" id="ARBA00004123"/>
    </source>
</evidence>
<dbReference type="GO" id="GO:0001227">
    <property type="term" value="F:DNA-binding transcription repressor activity, RNA polymerase II-specific"/>
    <property type="evidence" value="ECO:0007669"/>
    <property type="project" value="TreeGrafter"/>
</dbReference>
<evidence type="ECO:0000256" key="5">
    <source>
        <dbReference type="ARBA" id="ARBA00022833"/>
    </source>
</evidence>
<dbReference type="OrthoDB" id="3533395at2759"/>
<feature type="domain" description="C2H2-type" evidence="11">
    <location>
        <begin position="143"/>
        <end position="172"/>
    </location>
</feature>
<dbReference type="FunFam" id="3.30.160.60:FF:000425">
    <property type="entry name" value="PLAG1 like zinc finger 1"/>
    <property type="match status" value="1"/>
</dbReference>
<dbReference type="InterPro" id="IPR013087">
    <property type="entry name" value="Znf_C2H2_type"/>
</dbReference>
<feature type="region of interest" description="Disordered" evidence="10">
    <location>
        <begin position="442"/>
        <end position="486"/>
    </location>
</feature>
<feature type="compositionally biased region" description="Acidic residues" evidence="10">
    <location>
        <begin position="1"/>
        <end position="10"/>
    </location>
</feature>
<evidence type="ECO:0000256" key="4">
    <source>
        <dbReference type="ARBA" id="ARBA00022771"/>
    </source>
</evidence>
<evidence type="ECO:0000256" key="10">
    <source>
        <dbReference type="SAM" id="MobiDB-lite"/>
    </source>
</evidence>
<feature type="domain" description="C2H2-type" evidence="11">
    <location>
        <begin position="238"/>
        <end position="266"/>
    </location>
</feature>
<dbReference type="GO" id="GO:0002682">
    <property type="term" value="P:regulation of immune system process"/>
    <property type="evidence" value="ECO:0007669"/>
    <property type="project" value="TreeGrafter"/>
</dbReference>
<dbReference type="PROSITE" id="PS50157">
    <property type="entry name" value="ZINC_FINGER_C2H2_2"/>
    <property type="match status" value="7"/>
</dbReference>
<feature type="domain" description="C2H2-type" evidence="11">
    <location>
        <begin position="56"/>
        <end position="83"/>
    </location>
</feature>
<evidence type="ECO:0000256" key="3">
    <source>
        <dbReference type="ARBA" id="ARBA00022737"/>
    </source>
</evidence>
<keyword evidence="4 9" id="KW-0863">Zinc-finger</keyword>
<dbReference type="GO" id="GO:0005654">
    <property type="term" value="C:nucleoplasm"/>
    <property type="evidence" value="ECO:0007669"/>
    <property type="project" value="TreeGrafter"/>
</dbReference>
<feature type="compositionally biased region" description="Low complexity" evidence="10">
    <location>
        <begin position="464"/>
        <end position="475"/>
    </location>
</feature>
<accession>A0A0K2U4P3</accession>
<dbReference type="FunFam" id="3.30.160.60:FF:000256">
    <property type="entry name" value="PLAG1 like zinc finger 2"/>
    <property type="match status" value="1"/>
</dbReference>
<keyword evidence="3" id="KW-0677">Repeat</keyword>
<dbReference type="Pfam" id="PF00096">
    <property type="entry name" value="zf-C2H2"/>
    <property type="match status" value="1"/>
</dbReference>
<evidence type="ECO:0000256" key="9">
    <source>
        <dbReference type="PROSITE-ProRule" id="PRU00042"/>
    </source>
</evidence>
<reference evidence="12" key="1">
    <citation type="submission" date="2014-05" db="EMBL/GenBank/DDBJ databases">
        <authorList>
            <person name="Chronopoulou M."/>
        </authorList>
    </citation>
    <scope>NUCLEOTIDE SEQUENCE</scope>
    <source>
        <tissue evidence="12">Whole organism</tissue>
    </source>
</reference>
<feature type="domain" description="C2H2-type" evidence="11">
    <location>
        <begin position="210"/>
        <end position="237"/>
    </location>
</feature>
<keyword evidence="5" id="KW-0862">Zinc</keyword>